<evidence type="ECO:0000313" key="2">
    <source>
        <dbReference type="Proteomes" id="UP000239724"/>
    </source>
</evidence>
<sequence>MNHKQRHTLHALFAHPVSGNIDPRVVLSLIESLGGEVTHGGHRHVVVRLNGHTHGFHEPHHALSKDEVVALRKFLETAGIDPVRDYPLEAGAA</sequence>
<keyword evidence="2" id="KW-1185">Reference proteome</keyword>
<gene>
    <name evidence="1" type="ORF">CCS01_21470</name>
</gene>
<reference evidence="1 2" key="1">
    <citation type="journal article" date="2018" name="Arch. Microbiol.">
        <title>New insights into the metabolic potential of the phototrophic purple bacterium Rhodopila globiformis DSM 161(T) from its draft genome sequence and evidence for a vanadium-dependent nitrogenase.</title>
        <authorList>
            <person name="Imhoff J.F."/>
            <person name="Rahn T."/>
            <person name="Kunzel S."/>
            <person name="Neulinger S.C."/>
        </authorList>
    </citation>
    <scope>NUCLEOTIDE SEQUENCE [LARGE SCALE GENOMIC DNA]</scope>
    <source>
        <strain evidence="1 2">DSM 161</strain>
    </source>
</reference>
<dbReference type="Proteomes" id="UP000239724">
    <property type="component" value="Unassembled WGS sequence"/>
</dbReference>
<dbReference type="AlphaFoldDB" id="A0A2S6N4G0"/>
<name>A0A2S6N4G0_RHOGL</name>
<evidence type="ECO:0000313" key="1">
    <source>
        <dbReference type="EMBL" id="PPQ29513.1"/>
    </source>
</evidence>
<organism evidence="1 2">
    <name type="scientific">Rhodopila globiformis</name>
    <name type="common">Rhodopseudomonas globiformis</name>
    <dbReference type="NCBI Taxonomy" id="1071"/>
    <lineage>
        <taxon>Bacteria</taxon>
        <taxon>Pseudomonadati</taxon>
        <taxon>Pseudomonadota</taxon>
        <taxon>Alphaproteobacteria</taxon>
        <taxon>Acetobacterales</taxon>
        <taxon>Acetobacteraceae</taxon>
        <taxon>Rhodopila</taxon>
    </lineage>
</organism>
<protein>
    <recommendedName>
        <fullName evidence="3">Type II toxin-antitoxin system HicA family toxin</fullName>
    </recommendedName>
</protein>
<comment type="caution">
    <text evidence="1">The sequence shown here is derived from an EMBL/GenBank/DDBJ whole genome shotgun (WGS) entry which is preliminary data.</text>
</comment>
<dbReference type="RefSeq" id="WP_104520866.1">
    <property type="nucleotide sequence ID" value="NZ_NHRY01000226.1"/>
</dbReference>
<accession>A0A2S6N4G0</accession>
<dbReference type="EMBL" id="NHRY01000226">
    <property type="protein sequence ID" value="PPQ29513.1"/>
    <property type="molecule type" value="Genomic_DNA"/>
</dbReference>
<dbReference type="OrthoDB" id="73001at2"/>
<proteinExistence type="predicted"/>
<evidence type="ECO:0008006" key="3">
    <source>
        <dbReference type="Google" id="ProtNLM"/>
    </source>
</evidence>